<dbReference type="Pfam" id="PF00722">
    <property type="entry name" value="Glyco_hydro_16"/>
    <property type="match status" value="1"/>
</dbReference>
<dbReference type="Proteomes" id="UP001182556">
    <property type="component" value="Unassembled WGS sequence"/>
</dbReference>
<organism evidence="4 5">
    <name type="scientific">Papiliotrema laurentii</name>
    <name type="common">Cryptococcus laurentii</name>
    <dbReference type="NCBI Taxonomy" id="5418"/>
    <lineage>
        <taxon>Eukaryota</taxon>
        <taxon>Fungi</taxon>
        <taxon>Dikarya</taxon>
        <taxon>Basidiomycota</taxon>
        <taxon>Agaricomycotina</taxon>
        <taxon>Tremellomycetes</taxon>
        <taxon>Tremellales</taxon>
        <taxon>Rhynchogastremaceae</taxon>
        <taxon>Papiliotrema</taxon>
    </lineage>
</organism>
<dbReference type="Gene3D" id="2.60.120.200">
    <property type="match status" value="1"/>
</dbReference>
<evidence type="ECO:0000256" key="1">
    <source>
        <dbReference type="SAM" id="MobiDB-lite"/>
    </source>
</evidence>
<dbReference type="CDD" id="cd00413">
    <property type="entry name" value="Glyco_hydrolase_16"/>
    <property type="match status" value="1"/>
</dbReference>
<dbReference type="EMBL" id="JAODAN010000008">
    <property type="protein sequence ID" value="KAK1922409.1"/>
    <property type="molecule type" value="Genomic_DNA"/>
</dbReference>
<sequence length="346" mass="37141">MIVALTVLFPLLRLLDGRAPRSCTSRAGLPALPPVPTTPSLIGTSLLSTLTKVSSPNGPVESLAPPSQGGGSPPRNCQCGYILTRHTDAYFPLARYTDFSDLQEGRVPPQRLKDKGWVVTDGYGVGAPGPDGTTPFGSIDTFSASDGVLQLTMPGGQAKRGKVRVAEMAFDTPKGMTGGVFTMQAQLDGMGGTCQAMFTYHKDELEGDEQDIEVLGRTIHASGDDGTPQGIQLSNWDPSGSGKNELKINPFSNDPTHGFHNYTIAWLPEGTRYLYDGEELNSPTKYPSTHPSSLIINHWTNGDKAFTQGPPPTDVVMRIKSIVLYYETPETPGLPDNCSLEDACRV</sequence>
<feature type="region of interest" description="Disordered" evidence="1">
    <location>
        <begin position="52"/>
        <end position="75"/>
    </location>
</feature>
<comment type="caution">
    <text evidence="4">The sequence shown here is derived from an EMBL/GenBank/DDBJ whole genome shotgun (WGS) entry which is preliminary data.</text>
</comment>
<evidence type="ECO:0000256" key="2">
    <source>
        <dbReference type="SAM" id="SignalP"/>
    </source>
</evidence>
<dbReference type="PANTHER" id="PTHR38121">
    <property type="entry name" value="GH16 DOMAIN-CONTAINING PROTEIN"/>
    <property type="match status" value="1"/>
</dbReference>
<dbReference type="PANTHER" id="PTHR38121:SF4">
    <property type="entry name" value="GH16 DOMAIN-CONTAINING PROTEIN-RELATED"/>
    <property type="match status" value="1"/>
</dbReference>
<dbReference type="AlphaFoldDB" id="A0AAD9FMT3"/>
<feature type="chain" id="PRO_5041962470" evidence="2">
    <location>
        <begin position="18"/>
        <end position="346"/>
    </location>
</feature>
<dbReference type="InterPro" id="IPR000757">
    <property type="entry name" value="Beta-glucanase-like"/>
</dbReference>
<dbReference type="InterPro" id="IPR013320">
    <property type="entry name" value="ConA-like_dom_sf"/>
</dbReference>
<dbReference type="SUPFAM" id="SSF49899">
    <property type="entry name" value="Concanavalin A-like lectins/glucanases"/>
    <property type="match status" value="1"/>
</dbReference>
<accession>A0AAD9FMT3</accession>
<feature type="signal peptide" evidence="2">
    <location>
        <begin position="1"/>
        <end position="17"/>
    </location>
</feature>
<gene>
    <name evidence="4" type="ORF">DB88DRAFT_351324</name>
</gene>
<protein>
    <submittedName>
        <fullName evidence="4">Concanavalin A-like lectin/glucanase domain-containing protein</fullName>
    </submittedName>
</protein>
<dbReference type="PROSITE" id="PS51762">
    <property type="entry name" value="GH16_2"/>
    <property type="match status" value="1"/>
</dbReference>
<feature type="domain" description="GH16" evidence="3">
    <location>
        <begin position="66"/>
        <end position="330"/>
    </location>
</feature>
<evidence type="ECO:0000313" key="4">
    <source>
        <dbReference type="EMBL" id="KAK1922409.1"/>
    </source>
</evidence>
<reference evidence="4" key="1">
    <citation type="submission" date="2023-02" db="EMBL/GenBank/DDBJ databases">
        <title>Identification and recombinant expression of a fungal hydrolase from Papiliotrema laurentii that hydrolyzes apple cutin and clears colloidal polyester polyurethane.</title>
        <authorList>
            <consortium name="DOE Joint Genome Institute"/>
            <person name="Roman V.A."/>
            <person name="Bojanowski C."/>
            <person name="Crable B.R."/>
            <person name="Wagner D.N."/>
            <person name="Hung C.S."/>
            <person name="Nadeau L.J."/>
            <person name="Schratz L."/>
            <person name="Haridas S."/>
            <person name="Pangilinan J."/>
            <person name="Lipzen A."/>
            <person name="Na H."/>
            <person name="Yan M."/>
            <person name="Ng V."/>
            <person name="Grigoriev I.V."/>
            <person name="Spatafora J.W."/>
            <person name="Barlow D."/>
            <person name="Biffinger J."/>
            <person name="Kelley-Loughnane N."/>
            <person name="Varaljay V.A."/>
            <person name="Crookes-Goodson W.J."/>
        </authorList>
    </citation>
    <scope>NUCLEOTIDE SEQUENCE</scope>
    <source>
        <strain evidence="4">5307AH</strain>
    </source>
</reference>
<keyword evidence="2" id="KW-0732">Signal</keyword>
<dbReference type="GO" id="GO:0004553">
    <property type="term" value="F:hydrolase activity, hydrolyzing O-glycosyl compounds"/>
    <property type="evidence" value="ECO:0007669"/>
    <property type="project" value="InterPro"/>
</dbReference>
<proteinExistence type="predicted"/>
<keyword evidence="5" id="KW-1185">Reference proteome</keyword>
<evidence type="ECO:0000313" key="5">
    <source>
        <dbReference type="Proteomes" id="UP001182556"/>
    </source>
</evidence>
<dbReference type="GO" id="GO:0005975">
    <property type="term" value="P:carbohydrate metabolic process"/>
    <property type="evidence" value="ECO:0007669"/>
    <property type="project" value="InterPro"/>
</dbReference>
<name>A0AAD9FMT3_PAPLA</name>
<evidence type="ECO:0000259" key="3">
    <source>
        <dbReference type="PROSITE" id="PS51762"/>
    </source>
</evidence>